<dbReference type="CDD" id="cd02932">
    <property type="entry name" value="OYE_YqiM_FMN"/>
    <property type="match status" value="1"/>
</dbReference>
<keyword evidence="5" id="KW-0560">Oxidoreductase</keyword>
<evidence type="ECO:0000256" key="6">
    <source>
        <dbReference type="SAM" id="MobiDB-lite"/>
    </source>
</evidence>
<dbReference type="GO" id="GO:0050661">
    <property type="term" value="F:NADP binding"/>
    <property type="evidence" value="ECO:0007669"/>
    <property type="project" value="InterPro"/>
</dbReference>
<dbReference type="Pfam" id="PF00724">
    <property type="entry name" value="Oxidored_FMN"/>
    <property type="match status" value="1"/>
</dbReference>
<dbReference type="Proteomes" id="UP000813824">
    <property type="component" value="Unassembled WGS sequence"/>
</dbReference>
<sequence>MCQYSAENGIPTDWHFAHIGSIISRGPGFTMMEATAVVPEGRITPQDLGLWSDDHIAPFHRITQFAHSQNQKIGVQLAHAGRKSSTTAPWLHPGKASSVLEGGWPGEVRGPTDEAFVPTFATPKALEVREIEGVVKAYKDAAVRAMKAGFDVIGLHGGHGYLLHSFMSPAVNNRTDEYGGSFENRIRLTVEVVDAIRAVIPPTMPLVVRVSGTDWLEDSGMPSWTVEDTANLAHVLAEHGVDVVDVSSGGNSLKQKIVVKGGPAYQVPLAEAVKKSVGDKMIVSTVGAITTGKMANEILENGQADAVCVGRQFLKNPGTVWAFADDLGVKINMAHQYEWGFLGRGGRGSKPVPVSPVDQRKEGEAKIQRKA</sequence>
<evidence type="ECO:0000256" key="2">
    <source>
        <dbReference type="ARBA" id="ARBA00022630"/>
    </source>
</evidence>
<dbReference type="InterPro" id="IPR001155">
    <property type="entry name" value="OxRdtase_FMN_N"/>
</dbReference>
<evidence type="ECO:0000256" key="3">
    <source>
        <dbReference type="ARBA" id="ARBA00022643"/>
    </source>
</evidence>
<protein>
    <submittedName>
        <fullName evidence="8">FMN-linked oxidoreductase</fullName>
    </submittedName>
</protein>
<organism evidence="8 9">
    <name type="scientific">Cristinia sonorae</name>
    <dbReference type="NCBI Taxonomy" id="1940300"/>
    <lineage>
        <taxon>Eukaryota</taxon>
        <taxon>Fungi</taxon>
        <taxon>Dikarya</taxon>
        <taxon>Basidiomycota</taxon>
        <taxon>Agaricomycotina</taxon>
        <taxon>Agaricomycetes</taxon>
        <taxon>Agaricomycetidae</taxon>
        <taxon>Agaricales</taxon>
        <taxon>Pleurotineae</taxon>
        <taxon>Stephanosporaceae</taxon>
        <taxon>Cristinia</taxon>
    </lineage>
</organism>
<evidence type="ECO:0000256" key="1">
    <source>
        <dbReference type="ARBA" id="ARBA00001917"/>
    </source>
</evidence>
<evidence type="ECO:0000259" key="7">
    <source>
        <dbReference type="Pfam" id="PF00724"/>
    </source>
</evidence>
<evidence type="ECO:0000313" key="8">
    <source>
        <dbReference type="EMBL" id="KAH8084315.1"/>
    </source>
</evidence>
<feature type="domain" description="NADH:flavin oxidoreductase/NADH oxidase N-terminal" evidence="7">
    <location>
        <begin position="2"/>
        <end position="318"/>
    </location>
</feature>
<dbReference type="PANTHER" id="PTHR43303">
    <property type="entry name" value="NADPH DEHYDROGENASE C23G7.10C-RELATED"/>
    <property type="match status" value="1"/>
</dbReference>
<dbReference type="InterPro" id="IPR013785">
    <property type="entry name" value="Aldolase_TIM"/>
</dbReference>
<accession>A0A8K0UG79</accession>
<evidence type="ECO:0000256" key="4">
    <source>
        <dbReference type="ARBA" id="ARBA00022857"/>
    </source>
</evidence>
<dbReference type="GO" id="GO:0010181">
    <property type="term" value="F:FMN binding"/>
    <property type="evidence" value="ECO:0007669"/>
    <property type="project" value="InterPro"/>
</dbReference>
<dbReference type="AlphaFoldDB" id="A0A8K0UG79"/>
<dbReference type="GO" id="GO:0003959">
    <property type="term" value="F:NADPH dehydrogenase activity"/>
    <property type="evidence" value="ECO:0007669"/>
    <property type="project" value="InterPro"/>
</dbReference>
<dbReference type="OrthoDB" id="72788at2759"/>
<feature type="region of interest" description="Disordered" evidence="6">
    <location>
        <begin position="348"/>
        <end position="371"/>
    </location>
</feature>
<reference evidence="8" key="1">
    <citation type="journal article" date="2021" name="New Phytol.">
        <title>Evolutionary innovations through gain and loss of genes in the ectomycorrhizal Boletales.</title>
        <authorList>
            <person name="Wu G."/>
            <person name="Miyauchi S."/>
            <person name="Morin E."/>
            <person name="Kuo A."/>
            <person name="Drula E."/>
            <person name="Varga T."/>
            <person name="Kohler A."/>
            <person name="Feng B."/>
            <person name="Cao Y."/>
            <person name="Lipzen A."/>
            <person name="Daum C."/>
            <person name="Hundley H."/>
            <person name="Pangilinan J."/>
            <person name="Johnson J."/>
            <person name="Barry K."/>
            <person name="LaButti K."/>
            <person name="Ng V."/>
            <person name="Ahrendt S."/>
            <person name="Min B."/>
            <person name="Choi I.G."/>
            <person name="Park H."/>
            <person name="Plett J.M."/>
            <person name="Magnuson J."/>
            <person name="Spatafora J.W."/>
            <person name="Nagy L.G."/>
            <person name="Henrissat B."/>
            <person name="Grigoriev I.V."/>
            <person name="Yang Z.L."/>
            <person name="Xu J."/>
            <person name="Martin F.M."/>
        </authorList>
    </citation>
    <scope>NUCLEOTIDE SEQUENCE</scope>
    <source>
        <strain evidence="8">KKN 215</strain>
    </source>
</reference>
<comment type="caution">
    <text evidence="8">The sequence shown here is derived from an EMBL/GenBank/DDBJ whole genome shotgun (WGS) entry which is preliminary data.</text>
</comment>
<dbReference type="Gene3D" id="3.20.20.70">
    <property type="entry name" value="Aldolase class I"/>
    <property type="match status" value="1"/>
</dbReference>
<dbReference type="PANTHER" id="PTHR43303:SF4">
    <property type="entry name" value="NADPH DEHYDROGENASE C23G7.10C-RELATED"/>
    <property type="match status" value="1"/>
</dbReference>
<keyword evidence="4" id="KW-0521">NADP</keyword>
<dbReference type="InterPro" id="IPR044152">
    <property type="entry name" value="YqjM-like"/>
</dbReference>
<keyword evidence="2" id="KW-0285">Flavoprotein</keyword>
<proteinExistence type="predicted"/>
<keyword evidence="9" id="KW-1185">Reference proteome</keyword>
<name>A0A8K0UG79_9AGAR</name>
<dbReference type="SUPFAM" id="SSF51395">
    <property type="entry name" value="FMN-linked oxidoreductases"/>
    <property type="match status" value="1"/>
</dbReference>
<keyword evidence="3" id="KW-0288">FMN</keyword>
<gene>
    <name evidence="8" type="ORF">BXZ70DRAFT_957671</name>
</gene>
<comment type="cofactor">
    <cofactor evidence="1">
        <name>FMN</name>
        <dbReference type="ChEBI" id="CHEBI:58210"/>
    </cofactor>
</comment>
<dbReference type="EMBL" id="JAEVFJ010000046">
    <property type="protein sequence ID" value="KAH8084315.1"/>
    <property type="molecule type" value="Genomic_DNA"/>
</dbReference>
<feature type="compositionally biased region" description="Basic and acidic residues" evidence="6">
    <location>
        <begin position="358"/>
        <end position="371"/>
    </location>
</feature>
<evidence type="ECO:0000313" key="9">
    <source>
        <dbReference type="Proteomes" id="UP000813824"/>
    </source>
</evidence>
<evidence type="ECO:0000256" key="5">
    <source>
        <dbReference type="ARBA" id="ARBA00023002"/>
    </source>
</evidence>